<dbReference type="PROSITE" id="PS51352">
    <property type="entry name" value="THIOREDOXIN_2"/>
    <property type="match status" value="1"/>
</dbReference>
<organism evidence="2 3">
    <name type="scientific">Baekduia soli</name>
    <dbReference type="NCBI Taxonomy" id="496014"/>
    <lineage>
        <taxon>Bacteria</taxon>
        <taxon>Bacillati</taxon>
        <taxon>Actinomycetota</taxon>
        <taxon>Thermoleophilia</taxon>
        <taxon>Solirubrobacterales</taxon>
        <taxon>Baekduiaceae</taxon>
        <taxon>Baekduia</taxon>
    </lineage>
</organism>
<dbReference type="SUPFAM" id="SSF52833">
    <property type="entry name" value="Thioredoxin-like"/>
    <property type="match status" value="1"/>
</dbReference>
<dbReference type="InterPro" id="IPR036249">
    <property type="entry name" value="Thioredoxin-like_sf"/>
</dbReference>
<dbReference type="AlphaFoldDB" id="A0A5B8U2M6"/>
<dbReference type="CDD" id="cd02966">
    <property type="entry name" value="TlpA_like_family"/>
    <property type="match status" value="1"/>
</dbReference>
<dbReference type="OrthoDB" id="5188698at2"/>
<feature type="domain" description="Thioredoxin" evidence="1">
    <location>
        <begin position="103"/>
        <end position="278"/>
    </location>
</feature>
<name>A0A5B8U2M6_9ACTN</name>
<evidence type="ECO:0000313" key="2">
    <source>
        <dbReference type="EMBL" id="QEC47266.1"/>
    </source>
</evidence>
<sequence>MGTSRVTVLYELADPVQAAAVADGDRLWLAPGDLAAATGWSLEPEGLCHGQACVPLPADGSWRDAAGRVDLTAFAARLGRPVACDEQHAIWAFGAPARDDAAGPPSAQAPDFTLPDLHGTLHALSDHRGTKVLLLAWGSYCGCSLDLPVWRVLHEELRPLGLQIVAVAMDAGGAAAVRASVRPTPDELAGRDEILRRMTGWSEDLWNAKAAPTYPCLIDEAHVLGPLYGIVNVPTAVWIDEEGTIVRPAEPAGHSDYMRRRDLETWAIPDEDVDRLVANHTVYVDAVRDWAARGADSPFALAPEEVCRRRRRPGEAESRAAAHARIGWYLFGAGDVEAAKGYYRAAADLHPGHWTYRRQGMVLDPDLIGALNTAPEYYRAREALGADLYYPTIDLPGIAPPPPWLRAEG</sequence>
<keyword evidence="3" id="KW-1185">Reference proteome</keyword>
<dbReference type="InterPro" id="IPR013766">
    <property type="entry name" value="Thioredoxin_domain"/>
</dbReference>
<accession>A0A5B8U2M6</accession>
<dbReference type="RefSeq" id="WP_146917525.1">
    <property type="nucleotide sequence ID" value="NZ_CP042430.1"/>
</dbReference>
<gene>
    <name evidence="2" type="ORF">FSW04_06470</name>
</gene>
<dbReference type="EMBL" id="CP042430">
    <property type="protein sequence ID" value="QEC47266.1"/>
    <property type="molecule type" value="Genomic_DNA"/>
</dbReference>
<dbReference type="Pfam" id="PF00578">
    <property type="entry name" value="AhpC-TSA"/>
    <property type="match status" value="1"/>
</dbReference>
<dbReference type="InterPro" id="IPR000866">
    <property type="entry name" value="AhpC/TSA"/>
</dbReference>
<reference evidence="2 3" key="1">
    <citation type="journal article" date="2018" name="J. Microbiol.">
        <title>Baekduia soli gen. nov., sp. nov., a novel bacterium isolated from the soil of Baekdu Mountain and proposal of a novel family name, Baekduiaceae fam. nov.</title>
        <authorList>
            <person name="An D.S."/>
            <person name="Siddiqi M.Z."/>
            <person name="Kim K.H."/>
            <person name="Yu H.S."/>
            <person name="Im W.T."/>
        </authorList>
    </citation>
    <scope>NUCLEOTIDE SEQUENCE [LARGE SCALE GENOMIC DNA]</scope>
    <source>
        <strain evidence="2 3">BR7-21</strain>
    </source>
</reference>
<evidence type="ECO:0000313" key="3">
    <source>
        <dbReference type="Proteomes" id="UP000321805"/>
    </source>
</evidence>
<dbReference type="Proteomes" id="UP000321805">
    <property type="component" value="Chromosome"/>
</dbReference>
<proteinExistence type="predicted"/>
<dbReference type="GO" id="GO:0016491">
    <property type="term" value="F:oxidoreductase activity"/>
    <property type="evidence" value="ECO:0007669"/>
    <property type="project" value="InterPro"/>
</dbReference>
<dbReference type="Gene3D" id="3.40.30.10">
    <property type="entry name" value="Glutaredoxin"/>
    <property type="match status" value="1"/>
</dbReference>
<dbReference type="KEGG" id="bsol:FSW04_06470"/>
<evidence type="ECO:0000259" key="1">
    <source>
        <dbReference type="PROSITE" id="PS51352"/>
    </source>
</evidence>
<dbReference type="GO" id="GO:0016209">
    <property type="term" value="F:antioxidant activity"/>
    <property type="evidence" value="ECO:0007669"/>
    <property type="project" value="InterPro"/>
</dbReference>
<protein>
    <submittedName>
        <fullName evidence="2">TlpA family protein disulfide reductase</fullName>
    </submittedName>
</protein>